<dbReference type="InterPro" id="IPR029058">
    <property type="entry name" value="AB_hydrolase_fold"/>
</dbReference>
<accession>A0A518CV25</accession>
<sequence>MDRPAPTPFLFDRSFWCQRLAELDRTELQLRRTPLDGAWGADRRAIELGFRAPDGSRLWALLLEPVRPPERPGLRLVVCSTCREEPGAPFPSPPRGSTQAQGGAPLATRSAGTAPRWSDLPAGTDRADGGRPTLVVALDPGRRLEDRVLDLVRAVDAARAGGGAAVCGATQLEGEDDVARIGRQVLALRPRR</sequence>
<dbReference type="Proteomes" id="UP000319342">
    <property type="component" value="Chromosome"/>
</dbReference>
<evidence type="ECO:0000256" key="1">
    <source>
        <dbReference type="SAM" id="MobiDB-lite"/>
    </source>
</evidence>
<keyword evidence="3" id="KW-1185">Reference proteome</keyword>
<dbReference type="Gene3D" id="3.40.50.1820">
    <property type="entry name" value="alpha/beta hydrolase"/>
    <property type="match status" value="1"/>
</dbReference>
<evidence type="ECO:0000313" key="3">
    <source>
        <dbReference type="Proteomes" id="UP000319342"/>
    </source>
</evidence>
<dbReference type="AlphaFoldDB" id="A0A518CV25"/>
<gene>
    <name evidence="2" type="ORF">Pla163_01500</name>
</gene>
<protein>
    <submittedName>
        <fullName evidence="2">Uncharacterized protein</fullName>
    </submittedName>
</protein>
<dbReference type="EMBL" id="CP036290">
    <property type="protein sequence ID" value="QDU83054.1"/>
    <property type="molecule type" value="Genomic_DNA"/>
</dbReference>
<organism evidence="2 3">
    <name type="scientific">Rohdeia mirabilis</name>
    <dbReference type="NCBI Taxonomy" id="2528008"/>
    <lineage>
        <taxon>Bacteria</taxon>
        <taxon>Pseudomonadati</taxon>
        <taxon>Planctomycetota</taxon>
        <taxon>Planctomycetia</taxon>
        <taxon>Planctomycetia incertae sedis</taxon>
        <taxon>Rohdeia</taxon>
    </lineage>
</organism>
<evidence type="ECO:0000313" key="2">
    <source>
        <dbReference type="EMBL" id="QDU83054.1"/>
    </source>
</evidence>
<reference evidence="2 3" key="1">
    <citation type="submission" date="2019-02" db="EMBL/GenBank/DDBJ databases">
        <title>Deep-cultivation of Planctomycetes and their phenomic and genomic characterization uncovers novel biology.</title>
        <authorList>
            <person name="Wiegand S."/>
            <person name="Jogler M."/>
            <person name="Boedeker C."/>
            <person name="Pinto D."/>
            <person name="Vollmers J."/>
            <person name="Rivas-Marin E."/>
            <person name="Kohn T."/>
            <person name="Peeters S.H."/>
            <person name="Heuer A."/>
            <person name="Rast P."/>
            <person name="Oberbeckmann S."/>
            <person name="Bunk B."/>
            <person name="Jeske O."/>
            <person name="Meyerdierks A."/>
            <person name="Storesund J.E."/>
            <person name="Kallscheuer N."/>
            <person name="Luecker S."/>
            <person name="Lage O.M."/>
            <person name="Pohl T."/>
            <person name="Merkel B.J."/>
            <person name="Hornburger P."/>
            <person name="Mueller R.-W."/>
            <person name="Bruemmer F."/>
            <person name="Labrenz M."/>
            <person name="Spormann A.M."/>
            <person name="Op den Camp H."/>
            <person name="Overmann J."/>
            <person name="Amann R."/>
            <person name="Jetten M.S.M."/>
            <person name="Mascher T."/>
            <person name="Medema M.H."/>
            <person name="Devos D.P."/>
            <person name="Kaster A.-K."/>
            <person name="Ovreas L."/>
            <person name="Rohde M."/>
            <person name="Galperin M.Y."/>
            <person name="Jogler C."/>
        </authorList>
    </citation>
    <scope>NUCLEOTIDE SEQUENCE [LARGE SCALE GENOMIC DNA]</scope>
    <source>
        <strain evidence="2 3">Pla163</strain>
    </source>
</reference>
<feature type="region of interest" description="Disordered" evidence="1">
    <location>
        <begin position="85"/>
        <end position="132"/>
    </location>
</feature>
<name>A0A518CV25_9BACT</name>
<proteinExistence type="predicted"/>